<dbReference type="GO" id="GO:1990726">
    <property type="term" value="C:Lsm1-7-Pat1 complex"/>
    <property type="evidence" value="ECO:0007669"/>
    <property type="project" value="TreeGrafter"/>
</dbReference>
<dbReference type="FunFam" id="2.30.30.100:FF:000043">
    <property type="entry name" value="U6 snRNA-associated Sm-like protein LSm7"/>
    <property type="match status" value="1"/>
</dbReference>
<evidence type="ECO:0000313" key="10">
    <source>
        <dbReference type="EMBL" id="GMF33249.1"/>
    </source>
</evidence>
<protein>
    <submittedName>
        <fullName evidence="10">Unnamed protein product</fullName>
    </submittedName>
</protein>
<dbReference type="Gene3D" id="2.30.30.100">
    <property type="match status" value="1"/>
</dbReference>
<dbReference type="SMART" id="SM00651">
    <property type="entry name" value="Sm"/>
    <property type="match status" value="1"/>
</dbReference>
<evidence type="ECO:0000256" key="2">
    <source>
        <dbReference type="ARBA" id="ARBA00006850"/>
    </source>
</evidence>
<name>A0A9W6X7N1_9STRA</name>
<dbReference type="GO" id="GO:0097526">
    <property type="term" value="C:spliceosomal tri-snRNP complex"/>
    <property type="evidence" value="ECO:0007669"/>
    <property type="project" value="TreeGrafter"/>
</dbReference>
<dbReference type="Proteomes" id="UP001165121">
    <property type="component" value="Unassembled WGS sequence"/>
</dbReference>
<keyword evidence="3" id="KW-0507">mRNA processing</keyword>
<evidence type="ECO:0000259" key="9">
    <source>
        <dbReference type="PROSITE" id="PS52002"/>
    </source>
</evidence>
<evidence type="ECO:0000256" key="1">
    <source>
        <dbReference type="ARBA" id="ARBA00004123"/>
    </source>
</evidence>
<evidence type="ECO:0000256" key="7">
    <source>
        <dbReference type="ARBA" id="ARBA00023242"/>
    </source>
</evidence>
<dbReference type="PANTHER" id="PTHR10553:SF5">
    <property type="entry name" value="U6 SNRNA-ASSOCIATED SM-LIKE PROTEIN LSM7"/>
    <property type="match status" value="1"/>
</dbReference>
<dbReference type="PANTHER" id="PTHR10553">
    <property type="entry name" value="SMALL NUCLEAR RIBONUCLEOPROTEIN"/>
    <property type="match status" value="1"/>
</dbReference>
<evidence type="ECO:0000256" key="3">
    <source>
        <dbReference type="ARBA" id="ARBA00022664"/>
    </source>
</evidence>
<evidence type="ECO:0000313" key="11">
    <source>
        <dbReference type="Proteomes" id="UP001165121"/>
    </source>
</evidence>
<dbReference type="Pfam" id="PF01423">
    <property type="entry name" value="LSM"/>
    <property type="match status" value="1"/>
</dbReference>
<keyword evidence="8" id="KW-0687">Ribonucleoprotein</keyword>
<dbReference type="InterPro" id="IPR017132">
    <property type="entry name" value="Lsm7"/>
</dbReference>
<dbReference type="InterPro" id="IPR001163">
    <property type="entry name" value="Sm_dom_euk/arc"/>
</dbReference>
<accession>A0A9W6X7N1</accession>
<dbReference type="GO" id="GO:0003723">
    <property type="term" value="F:RNA binding"/>
    <property type="evidence" value="ECO:0007669"/>
    <property type="project" value="UniProtKB-KW"/>
</dbReference>
<feature type="domain" description="Sm" evidence="9">
    <location>
        <begin position="40"/>
        <end position="120"/>
    </location>
</feature>
<dbReference type="InterPro" id="IPR047575">
    <property type="entry name" value="Sm"/>
</dbReference>
<organism evidence="10 11">
    <name type="scientific">Phytophthora fragariaefolia</name>
    <dbReference type="NCBI Taxonomy" id="1490495"/>
    <lineage>
        <taxon>Eukaryota</taxon>
        <taxon>Sar</taxon>
        <taxon>Stramenopiles</taxon>
        <taxon>Oomycota</taxon>
        <taxon>Peronosporomycetes</taxon>
        <taxon>Peronosporales</taxon>
        <taxon>Peronosporaceae</taxon>
        <taxon>Phytophthora</taxon>
    </lineage>
</organism>
<comment type="caution">
    <text evidence="10">The sequence shown here is derived from an EMBL/GenBank/DDBJ whole genome shotgun (WGS) entry which is preliminary data.</text>
</comment>
<keyword evidence="5" id="KW-0694">RNA-binding</keyword>
<evidence type="ECO:0000256" key="6">
    <source>
        <dbReference type="ARBA" id="ARBA00023187"/>
    </source>
</evidence>
<reference evidence="10" key="1">
    <citation type="submission" date="2023-04" db="EMBL/GenBank/DDBJ databases">
        <title>Phytophthora fragariaefolia NBRC 109709.</title>
        <authorList>
            <person name="Ichikawa N."/>
            <person name="Sato H."/>
            <person name="Tonouchi N."/>
        </authorList>
    </citation>
    <scope>NUCLEOTIDE SEQUENCE</scope>
    <source>
        <strain evidence="10">NBRC 109709</strain>
    </source>
</reference>
<keyword evidence="11" id="KW-1185">Reference proteome</keyword>
<dbReference type="EMBL" id="BSXT01000731">
    <property type="protein sequence ID" value="GMF33249.1"/>
    <property type="molecule type" value="Genomic_DNA"/>
</dbReference>
<evidence type="ECO:0000256" key="5">
    <source>
        <dbReference type="ARBA" id="ARBA00022884"/>
    </source>
</evidence>
<sequence>MRIDFQPIAVDLGAAPSKTRSIHIETMAANGASGGGSRKDPILDLAKYIDQEVRVKFHGGREVTGMLKGYDQLVNLVLDDCVEFLRDPNDEYRITDDTRKVGLVVCRGTSVMLVSPVDGTAEIPNPFLQQEG</sequence>
<dbReference type="GO" id="GO:0000398">
    <property type="term" value="P:mRNA splicing, via spliceosome"/>
    <property type="evidence" value="ECO:0007669"/>
    <property type="project" value="InterPro"/>
</dbReference>
<comment type="similarity">
    <text evidence="2">Belongs to the snRNP Sm proteins family.</text>
</comment>
<dbReference type="OrthoDB" id="2146at2759"/>
<gene>
    <name evidence="10" type="ORF">Pfra01_000817900</name>
</gene>
<dbReference type="CDD" id="cd01729">
    <property type="entry name" value="LSm7"/>
    <property type="match status" value="1"/>
</dbReference>
<dbReference type="GO" id="GO:0005689">
    <property type="term" value="C:U12-type spliceosomal complex"/>
    <property type="evidence" value="ECO:0007669"/>
    <property type="project" value="TreeGrafter"/>
</dbReference>
<dbReference type="GO" id="GO:0071004">
    <property type="term" value="C:U2-type prespliceosome"/>
    <property type="evidence" value="ECO:0007669"/>
    <property type="project" value="TreeGrafter"/>
</dbReference>
<evidence type="ECO:0000256" key="4">
    <source>
        <dbReference type="ARBA" id="ARBA00022728"/>
    </source>
</evidence>
<dbReference type="InterPro" id="IPR044641">
    <property type="entry name" value="Lsm7/SmG-like"/>
</dbReference>
<keyword evidence="4" id="KW-0747">Spliceosome</keyword>
<dbReference type="AlphaFoldDB" id="A0A9W6X7N1"/>
<keyword evidence="6" id="KW-0508">mRNA splicing</keyword>
<evidence type="ECO:0000256" key="8">
    <source>
        <dbReference type="ARBA" id="ARBA00023274"/>
    </source>
</evidence>
<dbReference type="SUPFAM" id="SSF50182">
    <property type="entry name" value="Sm-like ribonucleoproteins"/>
    <property type="match status" value="1"/>
</dbReference>
<dbReference type="GO" id="GO:0000956">
    <property type="term" value="P:nuclear-transcribed mRNA catabolic process"/>
    <property type="evidence" value="ECO:0007669"/>
    <property type="project" value="InterPro"/>
</dbReference>
<dbReference type="InterPro" id="IPR010920">
    <property type="entry name" value="LSM_dom_sf"/>
</dbReference>
<dbReference type="GO" id="GO:0005688">
    <property type="term" value="C:U6 snRNP"/>
    <property type="evidence" value="ECO:0007669"/>
    <property type="project" value="TreeGrafter"/>
</dbReference>
<dbReference type="PROSITE" id="PS52002">
    <property type="entry name" value="SM"/>
    <property type="match status" value="1"/>
</dbReference>
<dbReference type="GO" id="GO:0071013">
    <property type="term" value="C:catalytic step 2 spliceosome"/>
    <property type="evidence" value="ECO:0007669"/>
    <property type="project" value="TreeGrafter"/>
</dbReference>
<proteinExistence type="inferred from homology"/>
<comment type="subcellular location">
    <subcellularLocation>
        <location evidence="1">Nucleus</location>
    </subcellularLocation>
</comment>
<keyword evidence="7" id="KW-0539">Nucleus</keyword>